<evidence type="ECO:0000313" key="3">
    <source>
        <dbReference type="Proteomes" id="UP000050514"/>
    </source>
</evidence>
<sequence length="119" mass="13489">MELKVVEKNKQRIVEVLSSEVVIKTPQDALDLIAEVGGYEANGVILQEHHFTPDFFELRSGVAGEILLKFSNYRVKMAVIGQFEKYKSNSLRAFIRESNRGREVFFVPDRETAISKIAG</sequence>
<dbReference type="InterPro" id="IPR025438">
    <property type="entry name" value="DUF4180"/>
</dbReference>
<dbReference type="Proteomes" id="UP000050514">
    <property type="component" value="Unassembled WGS sequence"/>
</dbReference>
<comment type="caution">
    <text evidence="2">The sequence shown here is derived from an EMBL/GenBank/DDBJ whole genome shotgun (WGS) entry which is preliminary data.</text>
</comment>
<protein>
    <recommendedName>
        <fullName evidence="1">DUF4180 domain-containing protein</fullName>
    </recommendedName>
</protein>
<feature type="domain" description="DUF4180" evidence="1">
    <location>
        <begin position="9"/>
        <end position="116"/>
    </location>
</feature>
<dbReference type="Pfam" id="PF13788">
    <property type="entry name" value="DUF4180"/>
    <property type="match status" value="1"/>
</dbReference>
<dbReference type="OrthoDB" id="8595425at2"/>
<name>A0A0P6X0U2_9CHLR</name>
<reference evidence="2 3" key="1">
    <citation type="submission" date="2015-07" db="EMBL/GenBank/DDBJ databases">
        <title>Draft genome of Bellilinea caldifistulae DSM 17877.</title>
        <authorList>
            <person name="Hemp J."/>
            <person name="Ward L.M."/>
            <person name="Pace L.A."/>
            <person name="Fischer W.W."/>
        </authorList>
    </citation>
    <scope>NUCLEOTIDE SEQUENCE [LARGE SCALE GENOMIC DNA]</scope>
    <source>
        <strain evidence="2 3">GOMI-1</strain>
    </source>
</reference>
<dbReference type="AlphaFoldDB" id="A0A0P6X0U2"/>
<accession>A0A0P6X0U2</accession>
<dbReference type="EMBL" id="LGHJ01000017">
    <property type="protein sequence ID" value="KPL74455.1"/>
    <property type="molecule type" value="Genomic_DNA"/>
</dbReference>
<keyword evidence="3" id="KW-1185">Reference proteome</keyword>
<evidence type="ECO:0000313" key="2">
    <source>
        <dbReference type="EMBL" id="KPL74455.1"/>
    </source>
</evidence>
<proteinExistence type="predicted"/>
<dbReference type="RefSeq" id="WP_061918634.1">
    <property type="nucleotide sequence ID" value="NZ_DF967971.1"/>
</dbReference>
<organism evidence="2 3">
    <name type="scientific">Bellilinea caldifistulae</name>
    <dbReference type="NCBI Taxonomy" id="360411"/>
    <lineage>
        <taxon>Bacteria</taxon>
        <taxon>Bacillati</taxon>
        <taxon>Chloroflexota</taxon>
        <taxon>Anaerolineae</taxon>
        <taxon>Anaerolineales</taxon>
        <taxon>Anaerolineaceae</taxon>
        <taxon>Bellilinea</taxon>
    </lineage>
</organism>
<evidence type="ECO:0000259" key="1">
    <source>
        <dbReference type="Pfam" id="PF13788"/>
    </source>
</evidence>
<dbReference type="STRING" id="360411.AC812_11550"/>
<gene>
    <name evidence="2" type="ORF">AC812_11550</name>
</gene>